<keyword evidence="4" id="KW-1185">Reference proteome</keyword>
<sequence length="702" mass="78304">MRTIIRVLLQFLFKTKVIGEARFEFSGPSIIMPNHVSFLDAIFLYAYLPREVCFVVNTTIAAKFSFFLKWVNHIAVDPLNPYSLKKIAGVIKTGQPVVLFPEGRITTTGSLMKIYSGLGFIAIKTGALIQPVVFRGLERSMLSRQKQIKRQWLPQVIIYVAARERLTAAPDKSFRLQKREISDRILTLLQLTMFEARQQEDNYENLFDKLLNAGQIHGMGKQIAEDSGGTINYRQVIINSFALGATLKPQFVDNSPVGVLLPNSIGHLVTLFSLFYLGKTPAVLNFSAGAENNEDCVKTAGIKAILTSRAFIAKGQLAELESRLSSQFKLIYLEDCKQQIGWYDKLRAVCNYLLRRKAVRDGELILFTSGSESKPKGVLLKHRSILANINQIASVIDFTSRDKMLNALPMFHSFGLTAGTLLPALNGVEVFLYPTPLHYKVIPEIAYDRNITLLLGTPTFLQGYAKYAHHYDFYSMRYVLAGGEKLNEEVRKLWQEKFGLRILEGYGTTETAPVVSLNTPLFAKAGTVGKFLPAIEWRIEKVPGISEGGNLFVKGPNVMAGYLLTGRGFVPASEWYDCGDVISIDESGFISIRSRLKRFAKLSGEMISLDAVEKVAESCFGTNRNAAVNRPDSRKGEKIILYTEYPQATKQQLREFISQTGQSMLAMPAEIIIVDKLPVLGSGKTDYVALKADRSKEGETHA</sequence>
<accession>A0A4R1QAX2</accession>
<dbReference type="CDD" id="cd07989">
    <property type="entry name" value="LPLAT_AGPAT-like"/>
    <property type="match status" value="1"/>
</dbReference>
<dbReference type="GO" id="GO:0031956">
    <property type="term" value="F:medium-chain fatty acid-CoA ligase activity"/>
    <property type="evidence" value="ECO:0007669"/>
    <property type="project" value="TreeGrafter"/>
</dbReference>
<dbReference type="Gene3D" id="3.30.300.30">
    <property type="match status" value="1"/>
</dbReference>
<organism evidence="3 4">
    <name type="scientific">Anaerospora hongkongensis</name>
    <dbReference type="NCBI Taxonomy" id="244830"/>
    <lineage>
        <taxon>Bacteria</taxon>
        <taxon>Bacillati</taxon>
        <taxon>Bacillota</taxon>
        <taxon>Negativicutes</taxon>
        <taxon>Selenomonadales</taxon>
        <taxon>Sporomusaceae</taxon>
        <taxon>Anaerospora</taxon>
    </lineage>
</organism>
<dbReference type="Pfam" id="PF00501">
    <property type="entry name" value="AMP-binding"/>
    <property type="match status" value="1"/>
</dbReference>
<dbReference type="InterPro" id="IPR045851">
    <property type="entry name" value="AMP-bd_C_sf"/>
</dbReference>
<feature type="domain" description="Phospholipid/glycerol acyltransferase" evidence="2">
    <location>
        <begin position="29"/>
        <end position="137"/>
    </location>
</feature>
<keyword evidence="3" id="KW-0808">Transferase</keyword>
<dbReference type="InterPro" id="IPR002123">
    <property type="entry name" value="Plipid/glycerol_acylTrfase"/>
</dbReference>
<evidence type="ECO:0000313" key="4">
    <source>
        <dbReference type="Proteomes" id="UP000295063"/>
    </source>
</evidence>
<name>A0A4R1QAX2_9FIRM</name>
<dbReference type="GO" id="GO:0016746">
    <property type="term" value="F:acyltransferase activity"/>
    <property type="evidence" value="ECO:0007669"/>
    <property type="project" value="UniProtKB-KW"/>
</dbReference>
<proteinExistence type="inferred from homology"/>
<dbReference type="InterPro" id="IPR020845">
    <property type="entry name" value="AMP-binding_CS"/>
</dbReference>
<evidence type="ECO:0000313" key="3">
    <source>
        <dbReference type="EMBL" id="TCL39332.1"/>
    </source>
</evidence>
<comment type="caution">
    <text evidence="3">The sequence shown here is derived from an EMBL/GenBank/DDBJ whole genome shotgun (WGS) entry which is preliminary data.</text>
</comment>
<keyword evidence="3" id="KW-0012">Acyltransferase</keyword>
<dbReference type="SUPFAM" id="SSF56801">
    <property type="entry name" value="Acetyl-CoA synthetase-like"/>
    <property type="match status" value="1"/>
</dbReference>
<dbReference type="PANTHER" id="PTHR43201">
    <property type="entry name" value="ACYL-COA SYNTHETASE"/>
    <property type="match status" value="1"/>
</dbReference>
<evidence type="ECO:0000256" key="1">
    <source>
        <dbReference type="ARBA" id="ARBA00006432"/>
    </source>
</evidence>
<evidence type="ECO:0000259" key="2">
    <source>
        <dbReference type="SMART" id="SM00563"/>
    </source>
</evidence>
<dbReference type="SMART" id="SM00563">
    <property type="entry name" value="PlsC"/>
    <property type="match status" value="1"/>
</dbReference>
<dbReference type="SUPFAM" id="SSF69593">
    <property type="entry name" value="Glycerol-3-phosphate (1)-acyltransferase"/>
    <property type="match status" value="1"/>
</dbReference>
<dbReference type="RefSeq" id="WP_243650423.1">
    <property type="nucleotide sequence ID" value="NZ_SLUI01000002.1"/>
</dbReference>
<protein>
    <submittedName>
        <fullName evidence="3">Acyl-[acyl-carrier-protein]-phospholipid O-acyltransferase/long-chain-fatty-acid--[acyl-carrier-protein] ligase</fullName>
    </submittedName>
</protein>
<dbReference type="AlphaFoldDB" id="A0A4R1QAX2"/>
<dbReference type="PANTHER" id="PTHR43201:SF8">
    <property type="entry name" value="ACYL-COA SYNTHETASE FAMILY MEMBER 3"/>
    <property type="match status" value="1"/>
</dbReference>
<dbReference type="InterPro" id="IPR042099">
    <property type="entry name" value="ANL_N_sf"/>
</dbReference>
<dbReference type="Gene3D" id="3.40.50.12780">
    <property type="entry name" value="N-terminal domain of ligase-like"/>
    <property type="match status" value="1"/>
</dbReference>
<dbReference type="EMBL" id="SLUI01000002">
    <property type="protein sequence ID" value="TCL39332.1"/>
    <property type="molecule type" value="Genomic_DNA"/>
</dbReference>
<dbReference type="Pfam" id="PF01553">
    <property type="entry name" value="Acyltransferase"/>
    <property type="match status" value="1"/>
</dbReference>
<dbReference type="GO" id="GO:0006631">
    <property type="term" value="P:fatty acid metabolic process"/>
    <property type="evidence" value="ECO:0007669"/>
    <property type="project" value="TreeGrafter"/>
</dbReference>
<reference evidence="3 4" key="1">
    <citation type="submission" date="2019-03" db="EMBL/GenBank/DDBJ databases">
        <title>Genomic Encyclopedia of Type Strains, Phase IV (KMG-IV): sequencing the most valuable type-strain genomes for metagenomic binning, comparative biology and taxonomic classification.</title>
        <authorList>
            <person name="Goeker M."/>
        </authorList>
    </citation>
    <scope>NUCLEOTIDE SEQUENCE [LARGE SCALE GENOMIC DNA]</scope>
    <source>
        <strain evidence="3 4">DSM 15969</strain>
    </source>
</reference>
<keyword evidence="3" id="KW-0436">Ligase</keyword>
<dbReference type="PROSITE" id="PS00455">
    <property type="entry name" value="AMP_BINDING"/>
    <property type="match status" value="1"/>
</dbReference>
<comment type="similarity">
    <text evidence="1">Belongs to the ATP-dependent AMP-binding enzyme family.</text>
</comment>
<dbReference type="Proteomes" id="UP000295063">
    <property type="component" value="Unassembled WGS sequence"/>
</dbReference>
<dbReference type="InterPro" id="IPR000873">
    <property type="entry name" value="AMP-dep_synth/lig_dom"/>
</dbReference>
<gene>
    <name evidence="3" type="ORF">EV210_102247</name>
</gene>